<dbReference type="AlphaFoldDB" id="A0AAP2DN08"/>
<name>A0AAP2DN08_9BACT</name>
<comment type="caution">
    <text evidence="2">The sequence shown here is derived from an EMBL/GenBank/DDBJ whole genome shotgun (WGS) entry which is preliminary data.</text>
</comment>
<evidence type="ECO:0000313" key="3">
    <source>
        <dbReference type="Proteomes" id="UP001319200"/>
    </source>
</evidence>
<dbReference type="SUPFAM" id="SSF53474">
    <property type="entry name" value="alpha/beta-Hydrolases"/>
    <property type="match status" value="1"/>
</dbReference>
<dbReference type="EMBL" id="JAHESF010000011">
    <property type="protein sequence ID" value="MBT1697872.1"/>
    <property type="molecule type" value="Genomic_DNA"/>
</dbReference>
<feature type="signal peptide" evidence="1">
    <location>
        <begin position="1"/>
        <end position="17"/>
    </location>
</feature>
<sequence>MKLVSVFILCIAFIAPAQGPTISAFTPKRPDASQKYLFYLHGGIVQEQGINAVSPRFGAYEYLKILDTLRSHGFHVISEARPKGTEDLDYAVKVSKQIDTLMSRGVSPENIIVVGASQGAYIAIDVARRMKNSRISYAILALCSEYALDYFLKDSVALCGNFLSIYETSDSKGSCNKLLSDKLCKTGYTEIGLRMGNGHGFIYKPYREWVLPLVQWAGGSLR</sequence>
<gene>
    <name evidence="2" type="ORF">KK083_13345</name>
</gene>
<keyword evidence="3" id="KW-1185">Reference proteome</keyword>
<reference evidence="2 3" key="1">
    <citation type="submission" date="2021-05" db="EMBL/GenBank/DDBJ databases">
        <title>A Polyphasic approach of four new species of the genus Ohtaekwangia: Ohtaekwangia histidinii sp. nov., Ohtaekwangia cretensis sp. nov., Ohtaekwangia indiensis sp. nov., Ohtaekwangia reichenbachii sp. nov. from diverse environment.</title>
        <authorList>
            <person name="Octaviana S."/>
        </authorList>
    </citation>
    <scope>NUCLEOTIDE SEQUENCE [LARGE SCALE GENOMIC DNA]</scope>
    <source>
        <strain evidence="2 3">PWU4</strain>
    </source>
</reference>
<keyword evidence="1" id="KW-0732">Signal</keyword>
<evidence type="ECO:0000313" key="2">
    <source>
        <dbReference type="EMBL" id="MBT1697872.1"/>
    </source>
</evidence>
<protein>
    <recommendedName>
        <fullName evidence="4">Alpha/beta hydrolase</fullName>
    </recommendedName>
</protein>
<organism evidence="2 3">
    <name type="scientific">Chryseosolibacter histidini</name>
    <dbReference type="NCBI Taxonomy" id="2782349"/>
    <lineage>
        <taxon>Bacteria</taxon>
        <taxon>Pseudomonadati</taxon>
        <taxon>Bacteroidota</taxon>
        <taxon>Cytophagia</taxon>
        <taxon>Cytophagales</taxon>
        <taxon>Chryseotaleaceae</taxon>
        <taxon>Chryseosolibacter</taxon>
    </lineage>
</organism>
<accession>A0AAP2DN08</accession>
<evidence type="ECO:0008006" key="4">
    <source>
        <dbReference type="Google" id="ProtNLM"/>
    </source>
</evidence>
<evidence type="ECO:0000256" key="1">
    <source>
        <dbReference type="SAM" id="SignalP"/>
    </source>
</evidence>
<dbReference type="Gene3D" id="3.40.50.1820">
    <property type="entry name" value="alpha/beta hydrolase"/>
    <property type="match status" value="1"/>
</dbReference>
<dbReference type="InterPro" id="IPR029058">
    <property type="entry name" value="AB_hydrolase_fold"/>
</dbReference>
<dbReference type="RefSeq" id="WP_254163742.1">
    <property type="nucleotide sequence ID" value="NZ_JAHESF010000011.1"/>
</dbReference>
<dbReference type="Proteomes" id="UP001319200">
    <property type="component" value="Unassembled WGS sequence"/>
</dbReference>
<feature type="chain" id="PRO_5042938349" description="Alpha/beta hydrolase" evidence="1">
    <location>
        <begin position="18"/>
        <end position="222"/>
    </location>
</feature>
<proteinExistence type="predicted"/>